<sequence length="483" mass="51885">MHSSRLQPRLSSPPETSSHDPPPPQKPYLPNLHIPLPSPSPPPSAYLSPTLSATSRSPSPATLDQSKVSTTLPERIGPARTFWLYVSGHGFGHATRASALASALLQHGHHLHIITQAPSFLFPSPSASCTYRVGAVDPGVVQPLPYVIDADATFAGLANFLQPDYVQEWMKRETALLRLHSPAALLLDAPFLPALAAQSLSIPAFIVSNFTFDAVYAHLIRDIQDPALLAQAPRLVAQVTQAYQAAQGLFRLPGHIPTPIPPTVDLPLISRVPHLSRATVRARLGLQAGMTPRLLLVTFGGQRVGEDGWGALRVPQGWVALLCGVSPSSLPPTLPKGFMCADQKAYVPDLVGAADAVLGKLGFGTCAEVLACGTPLIYVRRAQFAEEEGLLRLMDDRAHPAVEMLREEFEDGLWDRAIRKALSEVGDKGKVPGWEVGGGELSAISTLEELLWRKDDENKKKGGAAMVELLDESINAGQMIPNA</sequence>
<dbReference type="Proteomes" id="UP000267251">
    <property type="component" value="Unassembled WGS sequence"/>
</dbReference>
<feature type="region of interest" description="Disordered" evidence="1">
    <location>
        <begin position="1"/>
        <end position="71"/>
    </location>
</feature>
<organism evidence="2 3">
    <name type="scientific">Piptocephalis cylindrospora</name>
    <dbReference type="NCBI Taxonomy" id="1907219"/>
    <lineage>
        <taxon>Eukaryota</taxon>
        <taxon>Fungi</taxon>
        <taxon>Fungi incertae sedis</taxon>
        <taxon>Zoopagomycota</taxon>
        <taxon>Zoopagomycotina</taxon>
        <taxon>Zoopagomycetes</taxon>
        <taxon>Zoopagales</taxon>
        <taxon>Piptocephalidaceae</taxon>
        <taxon>Piptocephalis</taxon>
    </lineage>
</organism>
<dbReference type="SUPFAM" id="SSF53756">
    <property type="entry name" value="UDP-Glycosyltransferase/glycogen phosphorylase"/>
    <property type="match status" value="1"/>
</dbReference>
<dbReference type="Gene3D" id="3.40.50.2000">
    <property type="entry name" value="Glycogen Phosphorylase B"/>
    <property type="match status" value="1"/>
</dbReference>
<evidence type="ECO:0000313" key="3">
    <source>
        <dbReference type="Proteomes" id="UP000267251"/>
    </source>
</evidence>
<dbReference type="PANTHER" id="PTHR38134:SF2">
    <property type="entry name" value="GALACTOKINASE"/>
    <property type="match status" value="1"/>
</dbReference>
<dbReference type="AlphaFoldDB" id="A0A4P9Y4H0"/>
<accession>A0A4P9Y4H0</accession>
<feature type="compositionally biased region" description="Polar residues" evidence="1">
    <location>
        <begin position="53"/>
        <end position="71"/>
    </location>
</feature>
<dbReference type="PANTHER" id="PTHR38134">
    <property type="entry name" value="SLR1395 PROTEIN"/>
    <property type="match status" value="1"/>
</dbReference>
<evidence type="ECO:0000313" key="2">
    <source>
        <dbReference type="EMBL" id="RKP13041.1"/>
    </source>
</evidence>
<protein>
    <submittedName>
        <fullName evidence="2">Uncharacterized protein</fullName>
    </submittedName>
</protein>
<dbReference type="EMBL" id="KZ988125">
    <property type="protein sequence ID" value="RKP13041.1"/>
    <property type="molecule type" value="Genomic_DNA"/>
</dbReference>
<dbReference type="OrthoDB" id="1684102at2759"/>
<evidence type="ECO:0000256" key="1">
    <source>
        <dbReference type="SAM" id="MobiDB-lite"/>
    </source>
</evidence>
<name>A0A4P9Y4H0_9FUNG</name>
<gene>
    <name evidence="2" type="ORF">BJ684DRAFT_20448</name>
</gene>
<reference evidence="3" key="1">
    <citation type="journal article" date="2018" name="Nat. Microbiol.">
        <title>Leveraging single-cell genomics to expand the fungal tree of life.</title>
        <authorList>
            <person name="Ahrendt S.R."/>
            <person name="Quandt C.A."/>
            <person name="Ciobanu D."/>
            <person name="Clum A."/>
            <person name="Salamov A."/>
            <person name="Andreopoulos B."/>
            <person name="Cheng J.F."/>
            <person name="Woyke T."/>
            <person name="Pelin A."/>
            <person name="Henrissat B."/>
            <person name="Reynolds N.K."/>
            <person name="Benny G.L."/>
            <person name="Smith M.E."/>
            <person name="James T.Y."/>
            <person name="Grigoriev I.V."/>
        </authorList>
    </citation>
    <scope>NUCLEOTIDE SEQUENCE [LARGE SCALE GENOMIC DNA]</scope>
</reference>
<feature type="compositionally biased region" description="Low complexity" evidence="1">
    <location>
        <begin position="1"/>
        <end position="16"/>
    </location>
</feature>
<dbReference type="InterPro" id="IPR053205">
    <property type="entry name" value="GHMP_kinase_L-arabinokinase"/>
</dbReference>
<proteinExistence type="predicted"/>
<keyword evidence="3" id="KW-1185">Reference proteome</keyword>